<feature type="signal peptide" evidence="1">
    <location>
        <begin position="1"/>
        <end position="32"/>
    </location>
</feature>
<dbReference type="Proteomes" id="UP000734343">
    <property type="component" value="Unassembled WGS sequence"/>
</dbReference>
<keyword evidence="1" id="KW-0732">Signal</keyword>
<proteinExistence type="predicted"/>
<protein>
    <submittedName>
        <fullName evidence="2">WG repeat-containing protein</fullName>
    </submittedName>
</protein>
<keyword evidence="3" id="KW-1185">Reference proteome</keyword>
<sequence>MIVSKPSRLRHALRCALNTGSTLALLTLTASAAVAEPVIAESAPGCSAPLPASRGDTQLRAAQPLAQNLCIRDVREGRAAVLLPAADATDERWGFLDNQGQLVIKPVFEQVGDYHFGAAAAMLQGKWGYIDLTGNWMIQPSFDSVQPFTEAGLAVVKVGGKPQIIDRKGTQVGKALDDLVDDAVLSNGIPARLSLTFNSVLLSPDGVRHVATDKMEVVEPFGSDDLFIAVDATKGYGIVDGNLTWRVQPQYTSITLDPHNPSVALAKKADGITLIRTDGGQDEQKYLSVSEETGAFWLAKTADGVRLLDNSAAVIATFSEAEAAALRVSGDYVLNPANKDSLTLYVPGRKQAITLPAGSEPWEQNTGEYLITTKGEQKKVNAIVAPSGGVIGGTQNVGWLAQISSAEVIDHRLWLRNEQGDVVNVVDATGKALLNQKGISTLEGSRIEPLTASINTSSVSSPQALALVRPGDAGGKNGAGFLRPDGSLQLDSKWQDIEPADSSNNIGQFIVRTADGTGVVDAQGKVIIPLTEDNISPFVQGYALDYLNGKLTALDHAGKHYDLPNVFEIESVGNGWFRYRETAAEGALWGIYDAISQKTVLQPAYQDVGDYSDGLAAFKTPEGLWGILDSQGKVVVAPKYAEARRINSALWLLTQPATEGQPESSVLAEITGNDAQPRIAPIAGLTVNQFSDGRILATSAAGQSWLLDAEGNIQLHEQQTRISALGDWVKLSRQPQQGYLSAQGEWQIQPVGESRSSAFVRGRALRSTPAGYELIDDKGVRVAAMPEGQWTMPPASGWSVSYDPQDNEPATRYVDNTGKMVLTVQGHASQMVDDHAVLTRADGTKTWINGQGKQTDGVSYADLGLPVDGLAFAKADGNYGYVDALGNFAVAPVFSAASQFDSGVAVVSTPAMSMMIDKTGKPLARVDKECGISVLYGAGSARQWPAKMPDNCKP</sequence>
<evidence type="ECO:0000313" key="2">
    <source>
        <dbReference type="EMBL" id="MBU9853889.1"/>
    </source>
</evidence>
<organism evidence="2 3">
    <name type="scientific">Rahnella bonaserana</name>
    <dbReference type="NCBI Taxonomy" id="2816248"/>
    <lineage>
        <taxon>Bacteria</taxon>
        <taxon>Pseudomonadati</taxon>
        <taxon>Pseudomonadota</taxon>
        <taxon>Gammaproteobacteria</taxon>
        <taxon>Enterobacterales</taxon>
        <taxon>Yersiniaceae</taxon>
        <taxon>Rahnella</taxon>
    </lineage>
</organism>
<comment type="caution">
    <text evidence="2">The sequence shown here is derived from an EMBL/GenBank/DDBJ whole genome shotgun (WGS) entry which is preliminary data.</text>
</comment>
<evidence type="ECO:0000256" key="1">
    <source>
        <dbReference type="SAM" id="SignalP"/>
    </source>
</evidence>
<dbReference type="InterPro" id="IPR032774">
    <property type="entry name" value="WG_beta_rep"/>
</dbReference>
<reference evidence="2 3" key="1">
    <citation type="submission" date="2021-03" db="EMBL/GenBank/DDBJ databases">
        <title>Five novel Rahnella species.</title>
        <authorList>
            <person name="Brady C."/>
            <person name="Asselin J."/>
            <person name="Beer S."/>
            <person name="Bruberg M.B."/>
            <person name="Crampton B."/>
            <person name="Venter S."/>
            <person name="Arnold D."/>
            <person name="Denman S."/>
        </authorList>
    </citation>
    <scope>NUCLEOTIDE SEQUENCE [LARGE SCALE GENOMIC DNA]</scope>
    <source>
        <strain evidence="2 3">H11b</strain>
    </source>
</reference>
<dbReference type="RefSeq" id="WP_217171622.1">
    <property type="nucleotide sequence ID" value="NZ_JAFMOW010000044.1"/>
</dbReference>
<feature type="chain" id="PRO_5046587335" evidence="1">
    <location>
        <begin position="33"/>
        <end position="954"/>
    </location>
</feature>
<name>A0ABS6LP43_9GAMM</name>
<gene>
    <name evidence="2" type="ORF">J1778_01135</name>
</gene>
<dbReference type="EMBL" id="JAFMOW010000044">
    <property type="protein sequence ID" value="MBU9853889.1"/>
    <property type="molecule type" value="Genomic_DNA"/>
</dbReference>
<accession>A0ABS6LP43</accession>
<dbReference type="Pfam" id="PF14903">
    <property type="entry name" value="WG_beta_rep"/>
    <property type="match status" value="5"/>
</dbReference>
<evidence type="ECO:0000313" key="3">
    <source>
        <dbReference type="Proteomes" id="UP000734343"/>
    </source>
</evidence>
<dbReference type="PANTHER" id="PTHR37841">
    <property type="entry name" value="GLR2918 PROTEIN"/>
    <property type="match status" value="1"/>
</dbReference>
<dbReference type="PANTHER" id="PTHR37841:SF1">
    <property type="entry name" value="DUF3298 DOMAIN-CONTAINING PROTEIN"/>
    <property type="match status" value="1"/>
</dbReference>